<gene>
    <name evidence="2" type="ORF">C7455_101990</name>
</gene>
<feature type="compositionally biased region" description="Low complexity" evidence="1">
    <location>
        <begin position="1"/>
        <end position="16"/>
    </location>
</feature>
<proteinExistence type="predicted"/>
<dbReference type="AlphaFoldDB" id="A0A316GQF5"/>
<name>A0A316GQF5_9RHOB</name>
<evidence type="ECO:0000256" key="1">
    <source>
        <dbReference type="SAM" id="MobiDB-lite"/>
    </source>
</evidence>
<comment type="caution">
    <text evidence="2">The sequence shown here is derived from an EMBL/GenBank/DDBJ whole genome shotgun (WGS) entry which is preliminary data.</text>
</comment>
<organism evidence="2 3">
    <name type="scientific">Roseicyclus mahoneyensis</name>
    <dbReference type="NCBI Taxonomy" id="164332"/>
    <lineage>
        <taxon>Bacteria</taxon>
        <taxon>Pseudomonadati</taxon>
        <taxon>Pseudomonadota</taxon>
        <taxon>Alphaproteobacteria</taxon>
        <taxon>Rhodobacterales</taxon>
        <taxon>Roseobacteraceae</taxon>
        <taxon>Roseicyclus</taxon>
    </lineage>
</organism>
<dbReference type="Proteomes" id="UP000245708">
    <property type="component" value="Unassembled WGS sequence"/>
</dbReference>
<protein>
    <submittedName>
        <fullName evidence="2">Uncharacterized protein</fullName>
    </submittedName>
</protein>
<evidence type="ECO:0000313" key="3">
    <source>
        <dbReference type="Proteomes" id="UP000245708"/>
    </source>
</evidence>
<reference evidence="2 3" key="1">
    <citation type="submission" date="2018-05" db="EMBL/GenBank/DDBJ databases">
        <title>Genomic Encyclopedia of Type Strains, Phase IV (KMG-IV): sequencing the most valuable type-strain genomes for metagenomic binning, comparative biology and taxonomic classification.</title>
        <authorList>
            <person name="Goeker M."/>
        </authorList>
    </citation>
    <scope>NUCLEOTIDE SEQUENCE [LARGE SCALE GENOMIC DNA]</scope>
    <source>
        <strain evidence="2 3">DSM 16097</strain>
    </source>
</reference>
<dbReference type="EMBL" id="QGGW01000001">
    <property type="protein sequence ID" value="PWK62949.1"/>
    <property type="molecule type" value="Genomic_DNA"/>
</dbReference>
<feature type="region of interest" description="Disordered" evidence="1">
    <location>
        <begin position="1"/>
        <end position="35"/>
    </location>
</feature>
<evidence type="ECO:0000313" key="2">
    <source>
        <dbReference type="EMBL" id="PWK62949.1"/>
    </source>
</evidence>
<sequence>MPSSPQATPAPAPAKGAKPEQVPPAPIRFKDWASI</sequence>
<keyword evidence="3" id="KW-1185">Reference proteome</keyword>
<accession>A0A316GQF5</accession>